<accession>A0A2S3Z747</accession>
<evidence type="ECO:0000313" key="3">
    <source>
        <dbReference type="Proteomes" id="UP000237104"/>
    </source>
</evidence>
<organism evidence="2 3">
    <name type="scientific">Cryobacterium zongtaii</name>
    <dbReference type="NCBI Taxonomy" id="1259217"/>
    <lineage>
        <taxon>Bacteria</taxon>
        <taxon>Bacillati</taxon>
        <taxon>Actinomycetota</taxon>
        <taxon>Actinomycetes</taxon>
        <taxon>Micrococcales</taxon>
        <taxon>Microbacteriaceae</taxon>
        <taxon>Cryobacterium</taxon>
    </lineage>
</organism>
<sequence>MSTKLNPYLGFRDNAKEAMEFYHSIFGGELTRSTFAEYQASEDPSEQDKTMHAALTTPGGLSLMAADTPNAMEYKPGNNYSVSLSGESDDAPVLRGYWDKLVDGGSVTMPLEVAPWGDSFGMCVDKFGVAWMVNIAGAPADASAAMPPNSASSDTV</sequence>
<gene>
    <name evidence="2" type="ORF">C3B59_11965</name>
</gene>
<evidence type="ECO:0000313" key="2">
    <source>
        <dbReference type="EMBL" id="POH61367.1"/>
    </source>
</evidence>
<dbReference type="PANTHER" id="PTHR33990:SF1">
    <property type="entry name" value="PROTEIN YJDN"/>
    <property type="match status" value="1"/>
</dbReference>
<proteinExistence type="predicted"/>
<dbReference type="AlphaFoldDB" id="A0A2S3Z747"/>
<dbReference type="SUPFAM" id="SSF54593">
    <property type="entry name" value="Glyoxalase/Bleomycin resistance protein/Dihydroxybiphenyl dioxygenase"/>
    <property type="match status" value="1"/>
</dbReference>
<dbReference type="EMBL" id="PPXF01000058">
    <property type="protein sequence ID" value="POH61367.1"/>
    <property type="molecule type" value="Genomic_DNA"/>
</dbReference>
<evidence type="ECO:0000259" key="1">
    <source>
        <dbReference type="Pfam" id="PF06983"/>
    </source>
</evidence>
<dbReference type="InterPro" id="IPR028973">
    <property type="entry name" value="PhnB-like"/>
</dbReference>
<dbReference type="RefSeq" id="WP_103431575.1">
    <property type="nucleotide sequence ID" value="NZ_PPXF01000058.1"/>
</dbReference>
<dbReference type="CDD" id="cd06588">
    <property type="entry name" value="PhnB_like"/>
    <property type="match status" value="1"/>
</dbReference>
<dbReference type="OrthoDB" id="9795306at2"/>
<name>A0A2S3Z747_9MICO</name>
<dbReference type="InterPro" id="IPR029068">
    <property type="entry name" value="Glyas_Bleomycin-R_OHBP_Dase"/>
</dbReference>
<comment type="caution">
    <text evidence="2">The sequence shown here is derived from an EMBL/GenBank/DDBJ whole genome shotgun (WGS) entry which is preliminary data.</text>
</comment>
<reference evidence="2 3" key="1">
    <citation type="submission" date="2018-01" db="EMBL/GenBank/DDBJ databases">
        <title>Cryobacterium sp. nov., from glaciers in China.</title>
        <authorList>
            <person name="Liu Q."/>
            <person name="Xin Y.-H."/>
        </authorList>
    </citation>
    <scope>NUCLEOTIDE SEQUENCE [LARGE SCALE GENOMIC DNA]</scope>
    <source>
        <strain evidence="2 3">TMB1-8</strain>
    </source>
</reference>
<dbReference type="Gene3D" id="3.10.180.10">
    <property type="entry name" value="2,3-Dihydroxybiphenyl 1,2-Dioxygenase, domain 1"/>
    <property type="match status" value="1"/>
</dbReference>
<feature type="domain" description="PhnB-like" evidence="1">
    <location>
        <begin position="4"/>
        <end position="133"/>
    </location>
</feature>
<dbReference type="Proteomes" id="UP000237104">
    <property type="component" value="Unassembled WGS sequence"/>
</dbReference>
<dbReference type="Pfam" id="PF06983">
    <property type="entry name" value="3-dmu-9_3-mt"/>
    <property type="match status" value="1"/>
</dbReference>
<dbReference type="PANTHER" id="PTHR33990">
    <property type="entry name" value="PROTEIN YJDN-RELATED"/>
    <property type="match status" value="1"/>
</dbReference>
<protein>
    <recommendedName>
        <fullName evidence="1">PhnB-like domain-containing protein</fullName>
    </recommendedName>
</protein>